<gene>
    <name evidence="1" type="ORF">GKD67_12865</name>
</gene>
<reference evidence="1 2" key="1">
    <citation type="journal article" date="2019" name="Nat. Med.">
        <title>A library of human gut bacterial isolates paired with longitudinal multiomics data enables mechanistic microbiome research.</title>
        <authorList>
            <person name="Poyet M."/>
            <person name="Groussin M."/>
            <person name="Gibbons S.M."/>
            <person name="Avila-Pacheco J."/>
            <person name="Jiang X."/>
            <person name="Kearney S.M."/>
            <person name="Perrotta A.R."/>
            <person name="Berdy B."/>
            <person name="Zhao S."/>
            <person name="Lieberman T.D."/>
            <person name="Swanson P.K."/>
            <person name="Smith M."/>
            <person name="Roesemann S."/>
            <person name="Alexander J.E."/>
            <person name="Rich S.A."/>
            <person name="Livny J."/>
            <person name="Vlamakis H."/>
            <person name="Clish C."/>
            <person name="Bullock K."/>
            <person name="Deik A."/>
            <person name="Scott J."/>
            <person name="Pierce K.A."/>
            <person name="Xavier R.J."/>
            <person name="Alm E.J."/>
        </authorList>
    </citation>
    <scope>NUCLEOTIDE SEQUENCE [LARGE SCALE GENOMIC DNA]</scope>
    <source>
        <strain evidence="1 2">BIOML-A9</strain>
    </source>
</reference>
<dbReference type="EMBL" id="WKMY01000008">
    <property type="protein sequence ID" value="MRY94098.1"/>
    <property type="molecule type" value="Genomic_DNA"/>
</dbReference>
<organism evidence="1 2">
    <name type="scientific">Parabacteroides distasonis</name>
    <dbReference type="NCBI Taxonomy" id="823"/>
    <lineage>
        <taxon>Bacteria</taxon>
        <taxon>Pseudomonadati</taxon>
        <taxon>Bacteroidota</taxon>
        <taxon>Bacteroidia</taxon>
        <taxon>Bacteroidales</taxon>
        <taxon>Tannerellaceae</taxon>
        <taxon>Parabacteroides</taxon>
    </lineage>
</organism>
<dbReference type="RefSeq" id="WP_008777786.1">
    <property type="nucleotide sequence ID" value="NZ_JBCPFK010000063.1"/>
</dbReference>
<evidence type="ECO:0000313" key="2">
    <source>
        <dbReference type="Proteomes" id="UP000461276"/>
    </source>
</evidence>
<sequence>MINQETKTRIQKYFDEACKELHIDSSLYTLRFCIDDGRFPSAFNSAEWGGNTLYINEEWVELCLRSDCEFDLRYILSHEARHLYQHQVIADFKQRGKSSELPAVINQWEYEFLHYIRNEGDEDSMDKNTNQQVEIDANAFANCMLIKNGLGARIKSGQEKIMEKAIKALAKKMWNIKIA</sequence>
<dbReference type="Proteomes" id="UP000461276">
    <property type="component" value="Unassembled WGS sequence"/>
</dbReference>
<proteinExistence type="predicted"/>
<dbReference type="AlphaFoldDB" id="A0A7K0GW37"/>
<dbReference type="GeneID" id="69481297"/>
<accession>A0A7K0GW37</accession>
<comment type="caution">
    <text evidence="1">The sequence shown here is derived from an EMBL/GenBank/DDBJ whole genome shotgun (WGS) entry which is preliminary data.</text>
</comment>
<evidence type="ECO:0000313" key="1">
    <source>
        <dbReference type="EMBL" id="MRY94098.1"/>
    </source>
</evidence>
<name>A0A7K0GW37_PARDI</name>
<protein>
    <submittedName>
        <fullName evidence="1">Uncharacterized protein</fullName>
    </submittedName>
</protein>